<accession>A0A2R6XY13</accession>
<dbReference type="InterPro" id="IPR014710">
    <property type="entry name" value="RmlC-like_jellyroll"/>
</dbReference>
<evidence type="ECO:0000259" key="1">
    <source>
        <dbReference type="Pfam" id="PF07883"/>
    </source>
</evidence>
<dbReference type="AlphaFoldDB" id="A0A2R6XY13"/>
<gene>
    <name evidence="2" type="ORF">BSOLF_2451</name>
</gene>
<proteinExistence type="predicted"/>
<evidence type="ECO:0000313" key="2">
    <source>
        <dbReference type="EMBL" id="PTQ55317.1"/>
    </source>
</evidence>
<feature type="domain" description="Cupin type-2" evidence="1">
    <location>
        <begin position="32"/>
        <end position="90"/>
    </location>
</feature>
<dbReference type="PANTHER" id="PTHR40112">
    <property type="entry name" value="H2HPP ISOMERASE"/>
    <property type="match status" value="1"/>
</dbReference>
<dbReference type="PANTHER" id="PTHR40112:SF1">
    <property type="entry name" value="H2HPP ISOMERASE"/>
    <property type="match status" value="1"/>
</dbReference>
<dbReference type="Proteomes" id="UP000244338">
    <property type="component" value="Unassembled WGS sequence"/>
</dbReference>
<reference evidence="3" key="1">
    <citation type="journal article" date="2018" name="Sci. Rep.">
        <title>Lignite coal burning seam in the remote Altai Mountains harbors a hydrogen-driven thermophilic microbial community.</title>
        <authorList>
            <person name="Kadnikov V.V."/>
            <person name="Mardanov A.V."/>
            <person name="Ivasenko D.A."/>
            <person name="Antsiferov D.V."/>
            <person name="Beletsky A.V."/>
            <person name="Karnachuk O.V."/>
            <person name="Ravin N.V."/>
        </authorList>
    </citation>
    <scope>NUCLEOTIDE SEQUENCE [LARGE SCALE GENOMIC DNA]</scope>
</reference>
<dbReference type="Pfam" id="PF07883">
    <property type="entry name" value="Cupin_2"/>
    <property type="match status" value="1"/>
</dbReference>
<dbReference type="EMBL" id="PEBX01000141">
    <property type="protein sequence ID" value="PTQ55317.1"/>
    <property type="molecule type" value="Genomic_DNA"/>
</dbReference>
<organism evidence="2 3">
    <name type="scientific">Candidatus Carbonibacillus altaicus</name>
    <dbReference type="NCBI Taxonomy" id="2163959"/>
    <lineage>
        <taxon>Bacteria</taxon>
        <taxon>Bacillati</taxon>
        <taxon>Bacillota</taxon>
        <taxon>Bacilli</taxon>
        <taxon>Bacillales</taxon>
        <taxon>Candidatus Carbonibacillus</taxon>
    </lineage>
</organism>
<name>A0A2R6XY13_9BACL</name>
<dbReference type="InterPro" id="IPR013096">
    <property type="entry name" value="Cupin_2"/>
</dbReference>
<dbReference type="SUPFAM" id="SSF51182">
    <property type="entry name" value="RmlC-like cupins"/>
    <property type="match status" value="1"/>
</dbReference>
<dbReference type="InterPro" id="IPR052535">
    <property type="entry name" value="Bacilysin_H2HPP_isomerase"/>
</dbReference>
<dbReference type="InterPro" id="IPR011051">
    <property type="entry name" value="RmlC_Cupin_sf"/>
</dbReference>
<comment type="caution">
    <text evidence="2">The sequence shown here is derived from an EMBL/GenBank/DDBJ whole genome shotgun (WGS) entry which is preliminary data.</text>
</comment>
<dbReference type="Gene3D" id="2.60.120.10">
    <property type="entry name" value="Jelly Rolls"/>
    <property type="match status" value="1"/>
</dbReference>
<dbReference type="CDD" id="cd02238">
    <property type="entry name" value="cupin_KdgF"/>
    <property type="match status" value="1"/>
</dbReference>
<evidence type="ECO:0000313" key="3">
    <source>
        <dbReference type="Proteomes" id="UP000244338"/>
    </source>
</evidence>
<protein>
    <submittedName>
        <fullName evidence="2">Pectin degradation protein KdgF</fullName>
    </submittedName>
</protein>
<sequence>MIRAAQSESLKGFSTGDLILRPFGGEKLMVVRVEAPKGAVALAHAHPHEQMSLILTGRVRFRIQHDEQVIGSGEIVHIPSNVEHEAEFLEDSIIFDIFHPIREDFLAKVDEQ</sequence>